<dbReference type="RefSeq" id="WP_229483854.1">
    <property type="nucleotide sequence ID" value="NZ_JAIVFQ010000006.1"/>
</dbReference>
<name>A0ABS8I454_9NOSO</name>
<accession>A0ABS8I454</accession>
<keyword evidence="2" id="KW-1185">Reference proteome</keyword>
<dbReference type="EMBL" id="JAIVFQ010000006">
    <property type="protein sequence ID" value="MCC5598962.1"/>
    <property type="molecule type" value="Genomic_DNA"/>
</dbReference>
<sequence length="94" mass="10817">MFGKSLDIVNPRQFAQLEGSTVSPGKGGEFPKVGNWLFRWLLGNYLKRVFTLKKGNFESFSPFLRLAWGIKLNIYIQISSKKLYFPEDDKIGKI</sequence>
<evidence type="ECO:0000313" key="1">
    <source>
        <dbReference type="EMBL" id="MCC5598962.1"/>
    </source>
</evidence>
<gene>
    <name evidence="1" type="ORF">LC586_06960</name>
</gene>
<comment type="caution">
    <text evidence="1">The sequence shown here is derived from an EMBL/GenBank/DDBJ whole genome shotgun (WGS) entry which is preliminary data.</text>
</comment>
<evidence type="ECO:0000313" key="2">
    <source>
        <dbReference type="Proteomes" id="UP001199525"/>
    </source>
</evidence>
<proteinExistence type="predicted"/>
<evidence type="ECO:0008006" key="3">
    <source>
        <dbReference type="Google" id="ProtNLM"/>
    </source>
</evidence>
<protein>
    <recommendedName>
        <fullName evidence="3">Transposase</fullName>
    </recommendedName>
</protein>
<organism evidence="1 2">
    <name type="scientific">Nostoc favosum CHAB5714</name>
    <dbReference type="NCBI Taxonomy" id="2780399"/>
    <lineage>
        <taxon>Bacteria</taxon>
        <taxon>Bacillati</taxon>
        <taxon>Cyanobacteriota</taxon>
        <taxon>Cyanophyceae</taxon>
        <taxon>Nostocales</taxon>
        <taxon>Nostocaceae</taxon>
        <taxon>Nostoc</taxon>
        <taxon>Nostoc favosum</taxon>
    </lineage>
</organism>
<dbReference type="Proteomes" id="UP001199525">
    <property type="component" value="Unassembled WGS sequence"/>
</dbReference>
<reference evidence="1 2" key="1">
    <citation type="journal article" date="2021" name="Microorganisms">
        <title>Genome Evolution of Filamentous Cyanobacterium Nostoc Species: From Facultative Symbiosis to Free Living.</title>
        <authorList>
            <person name="Huo D."/>
            <person name="Li H."/>
            <person name="Cai F."/>
            <person name="Guo X."/>
            <person name="Qiao Z."/>
            <person name="Wang W."/>
            <person name="Yu G."/>
            <person name="Li R."/>
        </authorList>
    </citation>
    <scope>NUCLEOTIDE SEQUENCE [LARGE SCALE GENOMIC DNA]</scope>
    <source>
        <strain evidence="1 2">CHAB 5714</strain>
    </source>
</reference>